<feature type="transmembrane region" description="Helical" evidence="7">
    <location>
        <begin position="174"/>
        <end position="193"/>
    </location>
</feature>
<dbReference type="SUPFAM" id="SSF161098">
    <property type="entry name" value="MetI-like"/>
    <property type="match status" value="1"/>
</dbReference>
<name>A0A917UCY5_9ACTN</name>
<organism evidence="10 11">
    <name type="scientific">Dactylosporangium sucinum</name>
    <dbReference type="NCBI Taxonomy" id="1424081"/>
    <lineage>
        <taxon>Bacteria</taxon>
        <taxon>Bacillati</taxon>
        <taxon>Actinomycetota</taxon>
        <taxon>Actinomycetes</taxon>
        <taxon>Micromonosporales</taxon>
        <taxon>Micromonosporaceae</taxon>
        <taxon>Dactylosporangium</taxon>
    </lineage>
</organism>
<dbReference type="AlphaFoldDB" id="A0A917UCY5"/>
<dbReference type="PROSITE" id="PS50928">
    <property type="entry name" value="ABC_TM1"/>
    <property type="match status" value="1"/>
</dbReference>
<keyword evidence="6 7" id="KW-0472">Membrane</keyword>
<dbReference type="CDD" id="cd06261">
    <property type="entry name" value="TM_PBP2"/>
    <property type="match status" value="1"/>
</dbReference>
<dbReference type="GO" id="GO:0055085">
    <property type="term" value="P:transmembrane transport"/>
    <property type="evidence" value="ECO:0007669"/>
    <property type="project" value="InterPro"/>
</dbReference>
<keyword evidence="11" id="KW-1185">Reference proteome</keyword>
<feature type="transmembrane region" description="Helical" evidence="7">
    <location>
        <begin position="214"/>
        <end position="239"/>
    </location>
</feature>
<feature type="transmembrane region" description="Helical" evidence="7">
    <location>
        <begin position="273"/>
        <end position="292"/>
    </location>
</feature>
<evidence type="ECO:0000313" key="10">
    <source>
        <dbReference type="EMBL" id="GGM83432.1"/>
    </source>
</evidence>
<evidence type="ECO:0000256" key="8">
    <source>
        <dbReference type="SAM" id="MobiDB-lite"/>
    </source>
</evidence>
<feature type="transmembrane region" description="Helical" evidence="7">
    <location>
        <begin position="101"/>
        <end position="125"/>
    </location>
</feature>
<reference evidence="10" key="2">
    <citation type="submission" date="2020-09" db="EMBL/GenBank/DDBJ databases">
        <authorList>
            <person name="Sun Q."/>
            <person name="Ohkuma M."/>
        </authorList>
    </citation>
    <scope>NUCLEOTIDE SEQUENCE</scope>
    <source>
        <strain evidence="10">JCM 19831</strain>
    </source>
</reference>
<comment type="similarity">
    <text evidence="7">Belongs to the binding-protein-dependent transport system permease family.</text>
</comment>
<feature type="transmembrane region" description="Helical" evidence="7">
    <location>
        <begin position="42"/>
        <end position="63"/>
    </location>
</feature>
<dbReference type="RefSeq" id="WP_229837082.1">
    <property type="nucleotide sequence ID" value="NZ_BMPI01000092.1"/>
</dbReference>
<dbReference type="GO" id="GO:0005886">
    <property type="term" value="C:plasma membrane"/>
    <property type="evidence" value="ECO:0007669"/>
    <property type="project" value="UniProtKB-SubCell"/>
</dbReference>
<evidence type="ECO:0000256" key="3">
    <source>
        <dbReference type="ARBA" id="ARBA00022475"/>
    </source>
</evidence>
<evidence type="ECO:0000256" key="4">
    <source>
        <dbReference type="ARBA" id="ARBA00022692"/>
    </source>
</evidence>
<evidence type="ECO:0000256" key="5">
    <source>
        <dbReference type="ARBA" id="ARBA00022989"/>
    </source>
</evidence>
<feature type="region of interest" description="Disordered" evidence="8">
    <location>
        <begin position="1"/>
        <end position="25"/>
    </location>
</feature>
<gene>
    <name evidence="10" type="ORF">GCM10007977_100970</name>
</gene>
<dbReference type="EMBL" id="BMPI01000092">
    <property type="protein sequence ID" value="GGM83432.1"/>
    <property type="molecule type" value="Genomic_DNA"/>
</dbReference>
<evidence type="ECO:0000256" key="7">
    <source>
        <dbReference type="RuleBase" id="RU363032"/>
    </source>
</evidence>
<keyword evidence="2 7" id="KW-0813">Transport</keyword>
<keyword evidence="3" id="KW-1003">Cell membrane</keyword>
<evidence type="ECO:0000256" key="6">
    <source>
        <dbReference type="ARBA" id="ARBA00023136"/>
    </source>
</evidence>
<dbReference type="InterPro" id="IPR035906">
    <property type="entry name" value="MetI-like_sf"/>
</dbReference>
<dbReference type="Gene3D" id="1.10.3720.10">
    <property type="entry name" value="MetI-like"/>
    <property type="match status" value="1"/>
</dbReference>
<comment type="subcellular location">
    <subcellularLocation>
        <location evidence="1 7">Cell membrane</location>
        <topology evidence="1 7">Multi-pass membrane protein</topology>
    </subcellularLocation>
</comment>
<dbReference type="PANTHER" id="PTHR43744">
    <property type="entry name" value="ABC TRANSPORTER PERMEASE PROTEIN MG189-RELATED-RELATED"/>
    <property type="match status" value="1"/>
</dbReference>
<keyword evidence="4 7" id="KW-0812">Transmembrane</keyword>
<evidence type="ECO:0000256" key="2">
    <source>
        <dbReference type="ARBA" id="ARBA00022448"/>
    </source>
</evidence>
<reference evidence="10" key="1">
    <citation type="journal article" date="2014" name="Int. J. Syst. Evol. Microbiol.">
        <title>Complete genome sequence of Corynebacterium casei LMG S-19264T (=DSM 44701T), isolated from a smear-ripened cheese.</title>
        <authorList>
            <consortium name="US DOE Joint Genome Institute (JGI-PGF)"/>
            <person name="Walter F."/>
            <person name="Albersmeier A."/>
            <person name="Kalinowski J."/>
            <person name="Ruckert C."/>
        </authorList>
    </citation>
    <scope>NUCLEOTIDE SEQUENCE</scope>
    <source>
        <strain evidence="10">JCM 19831</strain>
    </source>
</reference>
<feature type="transmembrane region" description="Helical" evidence="7">
    <location>
        <begin position="137"/>
        <end position="154"/>
    </location>
</feature>
<dbReference type="InterPro" id="IPR000515">
    <property type="entry name" value="MetI-like"/>
</dbReference>
<accession>A0A917UCY5</accession>
<evidence type="ECO:0000256" key="1">
    <source>
        <dbReference type="ARBA" id="ARBA00004651"/>
    </source>
</evidence>
<protein>
    <submittedName>
        <fullName evidence="10">Sugar ABC transporter permease</fullName>
    </submittedName>
</protein>
<feature type="domain" description="ABC transmembrane type-1" evidence="9">
    <location>
        <begin position="102"/>
        <end position="292"/>
    </location>
</feature>
<evidence type="ECO:0000313" key="11">
    <source>
        <dbReference type="Proteomes" id="UP000642070"/>
    </source>
</evidence>
<comment type="caution">
    <text evidence="10">The sequence shown here is derived from an EMBL/GenBank/DDBJ whole genome shotgun (WGS) entry which is preliminary data.</text>
</comment>
<proteinExistence type="inferred from homology"/>
<sequence>MSIFTPVDVPELQPAGTEPDPRPRVNPAVRAVRRIARGAAQVALVAIGLWWLVPTIGLAVTSLRSPADAGDTPWWTVLQAPTQLTLRNYEGLLADGRIVNALWNTVLISVPSTVLVVAIAAAAAYPLAWLEFRGRHVVTLVMAGLIAVPVQTAIIPDAQLFRLIGLSGTIPALVAFHVAFGLPFAVFLLRNFYLGIPADFVEAARMDGGSEFAIFWRIVLPLGRPALASLAVFQFVWVWNDLVVALVFARSDNAPITSVLQEQMRSFPSNIDVVAPGALVSMAVPLLVFFLFQRFFVNSMLAGSVR</sequence>
<keyword evidence="5 7" id="KW-1133">Transmembrane helix</keyword>
<dbReference type="PANTHER" id="PTHR43744:SF4">
    <property type="entry name" value="OSMOPROTECTIVE COMPOUNDS UPTAKE PERMEASE PROTEIN GGTD"/>
    <property type="match status" value="1"/>
</dbReference>
<dbReference type="Proteomes" id="UP000642070">
    <property type="component" value="Unassembled WGS sequence"/>
</dbReference>
<evidence type="ECO:0000259" key="9">
    <source>
        <dbReference type="PROSITE" id="PS50928"/>
    </source>
</evidence>
<dbReference type="Pfam" id="PF00528">
    <property type="entry name" value="BPD_transp_1"/>
    <property type="match status" value="1"/>
</dbReference>